<evidence type="ECO:0000313" key="5">
    <source>
        <dbReference type="EMBL" id="SFB87505.1"/>
    </source>
</evidence>
<feature type="transmembrane region" description="Helical" evidence="3">
    <location>
        <begin position="12"/>
        <end position="34"/>
    </location>
</feature>
<dbReference type="Pfam" id="PF02518">
    <property type="entry name" value="HATPase_c"/>
    <property type="match status" value="1"/>
</dbReference>
<dbReference type="PANTHER" id="PTHR43065">
    <property type="entry name" value="SENSOR HISTIDINE KINASE"/>
    <property type="match status" value="1"/>
</dbReference>
<comment type="catalytic activity">
    <reaction evidence="1">
        <text>ATP + protein L-histidine = ADP + protein N-phospho-L-histidine.</text>
        <dbReference type="EC" id="2.7.13.3"/>
    </reaction>
</comment>
<dbReference type="Proteomes" id="UP000199058">
    <property type="component" value="Unassembled WGS sequence"/>
</dbReference>
<dbReference type="Gene3D" id="3.30.565.10">
    <property type="entry name" value="Histidine kinase-like ATPase, C-terminal domain"/>
    <property type="match status" value="1"/>
</dbReference>
<dbReference type="InterPro" id="IPR003594">
    <property type="entry name" value="HATPase_dom"/>
</dbReference>
<sequence length="506" mass="56162">MPANKKTSLTKKYLQLVLPVLVLVALVFILILIYQELTSQKRSQQQYYQGQAAQLAHLLSEPVWQFSDGIVNTLLESVQDEPEVRCVSMEFARGLMNGSEIGDCSEVTREHLRSFAAPVLYIHQGEEEQLAEVTLYIQEASVWGAVYREIGYLSALVILLCLALAIATFQAFRKIILRPLERVADSLRHYHQTGERQTVDWHTQDELCYLISEYNASLQRQAESERKAHEARVLAEEALQNLKQAQDGLIQAEKMASLGGLVAGVAHEINTPVGNCLTVATSVEALTIDFKKVLEAGSLKRSQLDQFVAQVEDAGALLNRNLHRTAELVSNFKQVAVDQTSSQRRKFDLKQVVNEVVYTLRPQFKHQTHQIFLEIPEGIAMDSYPGPLGQVISNCVNNALVHAFEDEKPGNIKIQAQLRHENQVQVIVMDDGKGMSPEHLQKAFEPFFTTRLGQGGSGLGLHLVYSIVRGILGGEVHITSTPGQGVALAMNLPLKAPLKSAARGDE</sequence>
<gene>
    <name evidence="5" type="ORF">SAMN05660443_0662</name>
</gene>
<name>A0A1I1EK72_9GAMM</name>
<protein>
    <recommendedName>
        <fullName evidence="2">histidine kinase</fullName>
        <ecNumber evidence="2">2.7.13.3</ecNumber>
    </recommendedName>
</protein>
<keyword evidence="3" id="KW-0812">Transmembrane</keyword>
<dbReference type="OrthoDB" id="1931120at2"/>
<accession>A0A1I1EK72</accession>
<reference evidence="5 6" key="1">
    <citation type="submission" date="2016-10" db="EMBL/GenBank/DDBJ databases">
        <authorList>
            <person name="de Groot N.N."/>
        </authorList>
    </citation>
    <scope>NUCLEOTIDE SEQUENCE [LARGE SCALE GENOMIC DNA]</scope>
    <source>
        <strain evidence="5 6">DSM 18438</strain>
    </source>
</reference>
<dbReference type="SMART" id="SM00387">
    <property type="entry name" value="HATPase_c"/>
    <property type="match status" value="1"/>
</dbReference>
<dbReference type="STRING" id="1122252.SAMN05660443_0662"/>
<dbReference type="PRINTS" id="PR00344">
    <property type="entry name" value="BCTRLSENSOR"/>
</dbReference>
<dbReference type="InterPro" id="IPR004358">
    <property type="entry name" value="Sig_transdc_His_kin-like_C"/>
</dbReference>
<evidence type="ECO:0000256" key="2">
    <source>
        <dbReference type="ARBA" id="ARBA00012438"/>
    </source>
</evidence>
<keyword evidence="3" id="KW-1133">Transmembrane helix</keyword>
<feature type="transmembrane region" description="Helical" evidence="3">
    <location>
        <begin position="150"/>
        <end position="172"/>
    </location>
</feature>
<dbReference type="EC" id="2.7.13.3" evidence="2"/>
<evidence type="ECO:0000256" key="1">
    <source>
        <dbReference type="ARBA" id="ARBA00000085"/>
    </source>
</evidence>
<dbReference type="InterPro" id="IPR036890">
    <property type="entry name" value="HATPase_C_sf"/>
</dbReference>
<evidence type="ECO:0000259" key="4">
    <source>
        <dbReference type="PROSITE" id="PS50109"/>
    </source>
</evidence>
<dbReference type="AlphaFoldDB" id="A0A1I1EK72"/>
<dbReference type="InterPro" id="IPR005467">
    <property type="entry name" value="His_kinase_dom"/>
</dbReference>
<evidence type="ECO:0000313" key="6">
    <source>
        <dbReference type="Proteomes" id="UP000199058"/>
    </source>
</evidence>
<keyword evidence="5" id="KW-0808">Transferase</keyword>
<proteinExistence type="predicted"/>
<dbReference type="PROSITE" id="PS50109">
    <property type="entry name" value="HIS_KIN"/>
    <property type="match status" value="1"/>
</dbReference>
<dbReference type="GO" id="GO:0004673">
    <property type="term" value="F:protein histidine kinase activity"/>
    <property type="evidence" value="ECO:0007669"/>
    <property type="project" value="UniProtKB-EC"/>
</dbReference>
<dbReference type="EMBL" id="FOLH01000001">
    <property type="protein sequence ID" value="SFB87505.1"/>
    <property type="molecule type" value="Genomic_DNA"/>
</dbReference>
<evidence type="ECO:0000256" key="3">
    <source>
        <dbReference type="SAM" id="Phobius"/>
    </source>
</evidence>
<dbReference type="Gene3D" id="1.10.287.130">
    <property type="match status" value="1"/>
</dbReference>
<keyword evidence="6" id="KW-1185">Reference proteome</keyword>
<keyword evidence="3" id="KW-0472">Membrane</keyword>
<dbReference type="PANTHER" id="PTHR43065:SF42">
    <property type="entry name" value="TWO-COMPONENT SENSOR PPRA"/>
    <property type="match status" value="1"/>
</dbReference>
<keyword evidence="5" id="KW-0418">Kinase</keyword>
<feature type="domain" description="Histidine kinase" evidence="4">
    <location>
        <begin position="264"/>
        <end position="496"/>
    </location>
</feature>
<organism evidence="5 6">
    <name type="scientific">Marinospirillum celere</name>
    <dbReference type="NCBI Taxonomy" id="1122252"/>
    <lineage>
        <taxon>Bacteria</taxon>
        <taxon>Pseudomonadati</taxon>
        <taxon>Pseudomonadota</taxon>
        <taxon>Gammaproteobacteria</taxon>
        <taxon>Oceanospirillales</taxon>
        <taxon>Oceanospirillaceae</taxon>
        <taxon>Marinospirillum</taxon>
    </lineage>
</organism>
<dbReference type="SUPFAM" id="SSF55874">
    <property type="entry name" value="ATPase domain of HSP90 chaperone/DNA topoisomerase II/histidine kinase"/>
    <property type="match status" value="1"/>
</dbReference>